<evidence type="ECO:0000313" key="1">
    <source>
        <dbReference type="EMBL" id="GHF33669.1"/>
    </source>
</evidence>
<dbReference type="AlphaFoldDB" id="A0A8H9IP52"/>
<dbReference type="EMBL" id="BNAV01000001">
    <property type="protein sequence ID" value="GHF33669.1"/>
    <property type="molecule type" value="Genomic_DNA"/>
</dbReference>
<protein>
    <recommendedName>
        <fullName evidence="3">Hydrogenase maturation nickel metallochaperone HypA</fullName>
    </recommendedName>
</protein>
<comment type="caution">
    <text evidence="1">The sequence shown here is derived from an EMBL/GenBank/DDBJ whole genome shotgun (WGS) entry which is preliminary data.</text>
</comment>
<keyword evidence="2" id="KW-1185">Reference proteome</keyword>
<reference evidence="1" key="1">
    <citation type="journal article" date="2014" name="Int. J. Syst. Evol. Microbiol.">
        <title>Complete genome sequence of Corynebacterium casei LMG S-19264T (=DSM 44701T), isolated from a smear-ripened cheese.</title>
        <authorList>
            <consortium name="US DOE Joint Genome Institute (JGI-PGF)"/>
            <person name="Walter F."/>
            <person name="Albersmeier A."/>
            <person name="Kalinowski J."/>
            <person name="Ruckert C."/>
        </authorList>
    </citation>
    <scope>NUCLEOTIDE SEQUENCE</scope>
    <source>
        <strain evidence="1">CGMCC 4.7679</strain>
    </source>
</reference>
<accession>A0A8H9IP52</accession>
<dbReference type="InterPro" id="IPR045423">
    <property type="entry name" value="DUF6510"/>
</dbReference>
<dbReference type="RefSeq" id="WP_145934290.1">
    <property type="nucleotide sequence ID" value="NZ_BNAV01000001.1"/>
</dbReference>
<name>A0A8H9IP52_9PSEU</name>
<evidence type="ECO:0008006" key="3">
    <source>
        <dbReference type="Google" id="ProtNLM"/>
    </source>
</evidence>
<proteinExistence type="predicted"/>
<dbReference type="Pfam" id="PF20120">
    <property type="entry name" value="DUF6510"/>
    <property type="match status" value="1"/>
</dbReference>
<gene>
    <name evidence="1" type="ORF">GCM10017566_02880</name>
</gene>
<evidence type="ECO:0000313" key="2">
    <source>
        <dbReference type="Proteomes" id="UP000658656"/>
    </source>
</evidence>
<dbReference type="OrthoDB" id="165401at2"/>
<reference evidence="1" key="2">
    <citation type="submission" date="2020-09" db="EMBL/GenBank/DDBJ databases">
        <authorList>
            <person name="Sun Q."/>
            <person name="Zhou Y."/>
        </authorList>
    </citation>
    <scope>NUCLEOTIDE SEQUENCE</scope>
    <source>
        <strain evidence="1">CGMCC 4.7679</strain>
    </source>
</reference>
<organism evidence="1 2">
    <name type="scientific">Amycolatopsis bartoniae</name>
    <dbReference type="NCBI Taxonomy" id="941986"/>
    <lineage>
        <taxon>Bacteria</taxon>
        <taxon>Bacillati</taxon>
        <taxon>Actinomycetota</taxon>
        <taxon>Actinomycetes</taxon>
        <taxon>Pseudonocardiales</taxon>
        <taxon>Pseudonocardiaceae</taxon>
        <taxon>Amycolatopsis</taxon>
    </lineage>
</organism>
<sequence length="100" mass="10136">MPATERPDDSACLDGNAAAGPLGELFALDLAAAILTCAHCGASGPLAAHHVYPHAPALVVRCPGCAGVVLRYASDARGLRLEMTGTRLLTVAPPDQASFA</sequence>
<dbReference type="Proteomes" id="UP000658656">
    <property type="component" value="Unassembled WGS sequence"/>
</dbReference>